<dbReference type="RefSeq" id="WP_135266758.1">
    <property type="nucleotide sequence ID" value="NZ_CP038436.1"/>
</dbReference>
<protein>
    <recommendedName>
        <fullName evidence="1">Prokaryotic glutathione synthetase ATP-binding domain-containing protein</fullName>
    </recommendedName>
</protein>
<dbReference type="Proteomes" id="UP000294853">
    <property type="component" value="Chromosome"/>
</dbReference>
<accession>A0A4P7ICG8</accession>
<dbReference type="Gene3D" id="3.30.1490.20">
    <property type="entry name" value="ATP-grasp fold, A domain"/>
    <property type="match status" value="1"/>
</dbReference>
<sequence>MTVLLATSGSWPEGEPGAAALGSALAERGVASRWAVWNDPDVDWDEAALVAVRSTWDYIGQVDDFVAWARSLDQRRLLNGAECFAWNVDKAYLLRDMGDVPVVPTVLAGTLEELREGVRRWDTAVVKPRVGAGGAGLLVVTDPQDPRLGTSFVDHPGLPVARGPWVVQPLVESIGTRGETSVFVLDGVAVSQVDKLPAAGEVRVHEHFGGASRPVALDPAAAELAEAAVLQAGTVVGRPLDYGRIDMVELDGRLVVSEVEATEPGLYLDVLPANAAPFAELVAARL</sequence>
<name>A0A4P7ICG8_9ACTN</name>
<dbReference type="PANTHER" id="PTHR39217">
    <property type="match status" value="1"/>
</dbReference>
<feature type="domain" description="Prokaryotic glutathione synthetase ATP-binding" evidence="1">
    <location>
        <begin position="103"/>
        <end position="227"/>
    </location>
</feature>
<gene>
    <name evidence="2" type="ORF">EXE58_04445</name>
</gene>
<dbReference type="InterPro" id="IPR004218">
    <property type="entry name" value="GSHS_ATP-bd"/>
</dbReference>
<evidence type="ECO:0000313" key="3">
    <source>
        <dbReference type="Proteomes" id="UP000294853"/>
    </source>
</evidence>
<dbReference type="GO" id="GO:0005524">
    <property type="term" value="F:ATP binding"/>
    <property type="evidence" value="ECO:0007669"/>
    <property type="project" value="InterPro"/>
</dbReference>
<dbReference type="AlphaFoldDB" id="A0A4P7ICG8"/>
<evidence type="ECO:0000259" key="1">
    <source>
        <dbReference type="Pfam" id="PF02955"/>
    </source>
</evidence>
<organism evidence="2 3">
    <name type="scientific">Nocardioides seonyuensis</name>
    <dbReference type="NCBI Taxonomy" id="2518371"/>
    <lineage>
        <taxon>Bacteria</taxon>
        <taxon>Bacillati</taxon>
        <taxon>Actinomycetota</taxon>
        <taxon>Actinomycetes</taxon>
        <taxon>Propionibacteriales</taxon>
        <taxon>Nocardioidaceae</taxon>
        <taxon>Nocardioides</taxon>
    </lineage>
</organism>
<dbReference type="EMBL" id="CP038436">
    <property type="protein sequence ID" value="QBX54789.1"/>
    <property type="molecule type" value="Genomic_DNA"/>
</dbReference>
<reference evidence="2 3" key="1">
    <citation type="submission" date="2019-03" db="EMBL/GenBank/DDBJ databases">
        <title>Three New Species of Nocardioides, Nocardioides euryhalodurans sp. nov., Nocardioides seonyuensis sp. nov. and Nocardioides eburneoflavus sp. nov. Iolated from Soil.</title>
        <authorList>
            <person name="Roh S.G."/>
            <person name="Lee C."/>
            <person name="Kim M.-K."/>
            <person name="Kim S.B."/>
        </authorList>
    </citation>
    <scope>NUCLEOTIDE SEQUENCE [LARGE SCALE GENOMIC DNA]</scope>
    <source>
        <strain evidence="2 3">MMS17-SY207-3</strain>
    </source>
</reference>
<dbReference type="KEGG" id="nsn:EXE58_04445"/>
<keyword evidence="3" id="KW-1185">Reference proteome</keyword>
<dbReference type="GO" id="GO:0004363">
    <property type="term" value="F:glutathione synthase activity"/>
    <property type="evidence" value="ECO:0007669"/>
    <property type="project" value="InterPro"/>
</dbReference>
<evidence type="ECO:0000313" key="2">
    <source>
        <dbReference type="EMBL" id="QBX54789.1"/>
    </source>
</evidence>
<dbReference type="InterPro" id="IPR053191">
    <property type="entry name" value="DcsG_Biosynth_Enzyme"/>
</dbReference>
<dbReference type="Pfam" id="PF02955">
    <property type="entry name" value="GSH-S_ATP"/>
    <property type="match status" value="1"/>
</dbReference>
<dbReference type="OrthoDB" id="3373978at2"/>
<dbReference type="InterPro" id="IPR013815">
    <property type="entry name" value="ATP_grasp_subdomain_1"/>
</dbReference>
<dbReference type="PANTHER" id="PTHR39217:SF1">
    <property type="entry name" value="GLUTATHIONE SYNTHETASE"/>
    <property type="match status" value="1"/>
</dbReference>
<dbReference type="SUPFAM" id="SSF56059">
    <property type="entry name" value="Glutathione synthetase ATP-binding domain-like"/>
    <property type="match status" value="1"/>
</dbReference>
<proteinExistence type="predicted"/>
<dbReference type="Gene3D" id="3.30.470.20">
    <property type="entry name" value="ATP-grasp fold, B domain"/>
    <property type="match status" value="1"/>
</dbReference>